<accession>A0A7W3VYP3</accession>
<protein>
    <submittedName>
        <fullName evidence="2">Uncharacterized protein</fullName>
    </submittedName>
</protein>
<evidence type="ECO:0000313" key="2">
    <source>
        <dbReference type="EMBL" id="MBB1155479.1"/>
    </source>
</evidence>
<sequence>MKRASPTRVACREEHMDGEQHRPELSTGHRVTYLVGQRTGRRQLCRRGVVTGAPVTDDATAVTWVPVQVDGQARDADPQWIAADAIIDVVSAS</sequence>
<comment type="caution">
    <text evidence="2">The sequence shown here is derived from an EMBL/GenBank/DDBJ whole genome shotgun (WGS) entry which is preliminary data.</text>
</comment>
<evidence type="ECO:0000313" key="3">
    <source>
        <dbReference type="Proteomes" id="UP000526734"/>
    </source>
</evidence>
<keyword evidence="3" id="KW-1185">Reference proteome</keyword>
<reference evidence="2 3" key="1">
    <citation type="submission" date="2020-08" db="EMBL/GenBank/DDBJ databases">
        <title>Amycolatopsis sp. nov. DR6-1 isolated from Dendrobium heterocarpum.</title>
        <authorList>
            <person name="Tedsree N."/>
            <person name="Kuncharoen N."/>
            <person name="Likhitwitayawuid K."/>
            <person name="Tanasupawat S."/>
        </authorList>
    </citation>
    <scope>NUCLEOTIDE SEQUENCE [LARGE SCALE GENOMIC DNA]</scope>
    <source>
        <strain evidence="2 3">DR6-1</strain>
    </source>
</reference>
<evidence type="ECO:0000256" key="1">
    <source>
        <dbReference type="SAM" id="MobiDB-lite"/>
    </source>
</evidence>
<dbReference type="EMBL" id="JACGZW010000006">
    <property type="protein sequence ID" value="MBB1155479.1"/>
    <property type="molecule type" value="Genomic_DNA"/>
</dbReference>
<dbReference type="AlphaFoldDB" id="A0A7W3VYP3"/>
<name>A0A7W3VYP3_9PSEU</name>
<feature type="region of interest" description="Disordered" evidence="1">
    <location>
        <begin position="1"/>
        <end position="27"/>
    </location>
</feature>
<gene>
    <name evidence="2" type="ORF">H4281_20225</name>
</gene>
<feature type="compositionally biased region" description="Basic and acidic residues" evidence="1">
    <location>
        <begin position="10"/>
        <end position="24"/>
    </location>
</feature>
<proteinExistence type="predicted"/>
<organism evidence="2 3">
    <name type="scientific">Amycolatopsis dendrobii</name>
    <dbReference type="NCBI Taxonomy" id="2760662"/>
    <lineage>
        <taxon>Bacteria</taxon>
        <taxon>Bacillati</taxon>
        <taxon>Actinomycetota</taxon>
        <taxon>Actinomycetes</taxon>
        <taxon>Pseudonocardiales</taxon>
        <taxon>Pseudonocardiaceae</taxon>
        <taxon>Amycolatopsis</taxon>
    </lineage>
</organism>
<dbReference type="Proteomes" id="UP000526734">
    <property type="component" value="Unassembled WGS sequence"/>
</dbReference>